<dbReference type="InterPro" id="IPR044924">
    <property type="entry name" value="HAD-SF_hydro_IA_REG-2-like_cap"/>
</dbReference>
<dbReference type="SFLD" id="SFLDG01129">
    <property type="entry name" value="C1.5:_HAD__Beta-PGM__Phosphata"/>
    <property type="match status" value="1"/>
</dbReference>
<dbReference type="InterPro" id="IPR051828">
    <property type="entry name" value="HAD-like_hydrolase_domain"/>
</dbReference>
<dbReference type="Pfam" id="PF00702">
    <property type="entry name" value="Hydrolase"/>
    <property type="match status" value="1"/>
</dbReference>
<accession>A0A7W7YJY6</accession>
<dbReference type="NCBIfam" id="TIGR01549">
    <property type="entry name" value="HAD-SF-IA-v1"/>
    <property type="match status" value="1"/>
</dbReference>
<organism evidence="1 2">
    <name type="scientific">Prosthecobacter dejongeii</name>
    <dbReference type="NCBI Taxonomy" id="48465"/>
    <lineage>
        <taxon>Bacteria</taxon>
        <taxon>Pseudomonadati</taxon>
        <taxon>Verrucomicrobiota</taxon>
        <taxon>Verrucomicrobiia</taxon>
        <taxon>Verrucomicrobiales</taxon>
        <taxon>Verrucomicrobiaceae</taxon>
        <taxon>Prosthecobacter</taxon>
    </lineage>
</organism>
<dbReference type="Proteomes" id="UP000534294">
    <property type="component" value="Unassembled WGS sequence"/>
</dbReference>
<dbReference type="PRINTS" id="PR00413">
    <property type="entry name" value="HADHALOGNASE"/>
</dbReference>
<keyword evidence="2" id="KW-1185">Reference proteome</keyword>
<evidence type="ECO:0000313" key="1">
    <source>
        <dbReference type="EMBL" id="MBB5037275.1"/>
    </source>
</evidence>
<dbReference type="SFLD" id="SFLDS00003">
    <property type="entry name" value="Haloacid_Dehalogenase"/>
    <property type="match status" value="1"/>
</dbReference>
<evidence type="ECO:0000313" key="2">
    <source>
        <dbReference type="Proteomes" id="UP000534294"/>
    </source>
</evidence>
<gene>
    <name evidence="1" type="ORF">HNQ64_001517</name>
</gene>
<dbReference type="SUPFAM" id="SSF56784">
    <property type="entry name" value="HAD-like"/>
    <property type="match status" value="1"/>
</dbReference>
<protein>
    <submittedName>
        <fullName evidence="1">Putative hydrolase of the HAD superfamily</fullName>
    </submittedName>
</protein>
<dbReference type="AlphaFoldDB" id="A0A7W7YJY6"/>
<proteinExistence type="predicted"/>
<dbReference type="GO" id="GO:0016787">
    <property type="term" value="F:hydrolase activity"/>
    <property type="evidence" value="ECO:0007669"/>
    <property type="project" value="UniProtKB-KW"/>
</dbReference>
<dbReference type="InterPro" id="IPR023214">
    <property type="entry name" value="HAD_sf"/>
</dbReference>
<comment type="caution">
    <text evidence="1">The sequence shown here is derived from an EMBL/GenBank/DDBJ whole genome shotgun (WGS) entry which is preliminary data.</text>
</comment>
<dbReference type="Gene3D" id="1.10.150.720">
    <property type="entry name" value="Haloacid dehalogenase-like hydrolase"/>
    <property type="match status" value="1"/>
</dbReference>
<dbReference type="RefSeq" id="WP_184207013.1">
    <property type="nucleotide sequence ID" value="NZ_JACHIF010000002.1"/>
</dbReference>
<sequence>MSHSVISFDAAGTLIQVCEPVGQTYAAFAREHGVHVEEAALKQAFRNVWGSLPAKEWPEGQCAADDDRSWWHELVNQVFTEALRVPLPEATLEPLFEALYMHFSLPEAWSVYEDVKPVLDKLAQDHRLCVLSNFDRRLRGVLKGHGLDGYFDHIILSSEVGVSKPHPRIFDTAKRLMNAAEVTRWHVGDDERCDIQGAVANGWKPVWISRPERDLWDLVEKVHLEANSSLHMSQ</sequence>
<dbReference type="InterPro" id="IPR036412">
    <property type="entry name" value="HAD-like_sf"/>
</dbReference>
<keyword evidence="1" id="KW-0378">Hydrolase</keyword>
<dbReference type="PANTHER" id="PTHR46191:SF2">
    <property type="entry name" value="HALOACID DEHALOGENASE-LIKE HYDROLASE DOMAIN-CONTAINING PROTEIN 3"/>
    <property type="match status" value="1"/>
</dbReference>
<dbReference type="InterPro" id="IPR006439">
    <property type="entry name" value="HAD-SF_hydro_IA"/>
</dbReference>
<name>A0A7W7YJY6_9BACT</name>
<reference evidence="1 2" key="1">
    <citation type="submission" date="2020-08" db="EMBL/GenBank/DDBJ databases">
        <title>Genomic Encyclopedia of Type Strains, Phase IV (KMG-IV): sequencing the most valuable type-strain genomes for metagenomic binning, comparative biology and taxonomic classification.</title>
        <authorList>
            <person name="Goeker M."/>
        </authorList>
    </citation>
    <scope>NUCLEOTIDE SEQUENCE [LARGE SCALE GENOMIC DNA]</scope>
    <source>
        <strain evidence="1 2">DSM 12251</strain>
    </source>
</reference>
<dbReference type="PANTHER" id="PTHR46191">
    <property type="match status" value="1"/>
</dbReference>
<dbReference type="InterPro" id="IPR011949">
    <property type="entry name" value="HAD-SF_hydro_IA_REG-2-like"/>
</dbReference>
<dbReference type="EMBL" id="JACHIF010000002">
    <property type="protein sequence ID" value="MBB5037275.1"/>
    <property type="molecule type" value="Genomic_DNA"/>
</dbReference>
<dbReference type="Gene3D" id="3.40.50.1000">
    <property type="entry name" value="HAD superfamily/HAD-like"/>
    <property type="match status" value="1"/>
</dbReference>
<dbReference type="NCBIfam" id="TIGR02252">
    <property type="entry name" value="DREG-2"/>
    <property type="match status" value="1"/>
</dbReference>